<dbReference type="EMBL" id="RRYP01009376">
    <property type="protein sequence ID" value="TNV79109.1"/>
    <property type="molecule type" value="Genomic_DNA"/>
</dbReference>
<feature type="transmembrane region" description="Helical" evidence="10">
    <location>
        <begin position="320"/>
        <end position="338"/>
    </location>
</feature>
<dbReference type="InterPro" id="IPR012430">
    <property type="entry name" value="TMEM43_fam"/>
</dbReference>
<evidence type="ECO:0000313" key="12">
    <source>
        <dbReference type="Proteomes" id="UP000785679"/>
    </source>
</evidence>
<keyword evidence="7 10" id="KW-1133">Transmembrane helix</keyword>
<keyword evidence="12" id="KW-1185">Reference proteome</keyword>
<sequence length="339" mass="38296">MYQWVESQQTENNQTEYFYTRKWVSHLVSSDGHREQMLHQNPDTMPYSDASFIGDKVEFGGYVLSSSQIELLENRTSVILSKEEFSRAQSATQSYLEGCQYEKLTQQNEVLIAKKAGQPGISHQIGDLRITFFKVKCGPTTILAQQVPEARQSLNEDDVEKHHDMSFGAKQGYSATFRAWNPEKERVGLKESTLPDKRDNFSLCGCCPCAKVVNMMFESGLPEVIEEVIAEPLKKEEVFEKLEQSNNTRTNLFRFLGFFLLFFGILLLFSPLIALVSWIPLVGYLLAHGFSFIAGILSLILSVVFSVLTIGLAWLFYRPLLGLLLIISAGLITGLVLMH</sequence>
<comment type="subcellular location">
    <subcellularLocation>
        <location evidence="1">Endomembrane system</location>
        <topology evidence="1">Multi-pass membrane protein</topology>
    </subcellularLocation>
    <subcellularLocation>
        <location evidence="3">Endoplasmic reticulum membrane</location>
    </subcellularLocation>
    <subcellularLocation>
        <location evidence="2">Nucleus envelope</location>
    </subcellularLocation>
</comment>
<evidence type="ECO:0000313" key="11">
    <source>
        <dbReference type="EMBL" id="TNV79109.1"/>
    </source>
</evidence>
<dbReference type="GO" id="GO:0071763">
    <property type="term" value="P:nuclear membrane organization"/>
    <property type="evidence" value="ECO:0007669"/>
    <property type="project" value="TreeGrafter"/>
</dbReference>
<dbReference type="GO" id="GO:0006629">
    <property type="term" value="P:lipid metabolic process"/>
    <property type="evidence" value="ECO:0007669"/>
    <property type="project" value="TreeGrafter"/>
</dbReference>
<evidence type="ECO:0000256" key="6">
    <source>
        <dbReference type="ARBA" id="ARBA00022824"/>
    </source>
</evidence>
<dbReference type="PANTHER" id="PTHR13416">
    <property type="match status" value="1"/>
</dbReference>
<evidence type="ECO:0000256" key="4">
    <source>
        <dbReference type="ARBA" id="ARBA00006627"/>
    </source>
</evidence>
<keyword evidence="6" id="KW-0256">Endoplasmic reticulum</keyword>
<dbReference type="Proteomes" id="UP000785679">
    <property type="component" value="Unassembled WGS sequence"/>
</dbReference>
<dbReference type="AlphaFoldDB" id="A0A8J8NQU3"/>
<accession>A0A8J8NQU3</accession>
<feature type="transmembrane region" description="Helical" evidence="10">
    <location>
        <begin position="285"/>
        <end position="308"/>
    </location>
</feature>
<feature type="transmembrane region" description="Helical" evidence="10">
    <location>
        <begin position="255"/>
        <end position="279"/>
    </location>
</feature>
<gene>
    <name evidence="11" type="ORF">FGO68_gene10230</name>
</gene>
<evidence type="ECO:0000256" key="3">
    <source>
        <dbReference type="ARBA" id="ARBA00004586"/>
    </source>
</evidence>
<evidence type="ECO:0000256" key="8">
    <source>
        <dbReference type="ARBA" id="ARBA00023136"/>
    </source>
</evidence>
<comment type="similarity">
    <text evidence="4">Belongs to the TMEM43 family.</text>
</comment>
<reference evidence="11" key="1">
    <citation type="submission" date="2019-06" db="EMBL/GenBank/DDBJ databases">
        <authorList>
            <person name="Zheng W."/>
        </authorList>
    </citation>
    <scope>NUCLEOTIDE SEQUENCE</scope>
    <source>
        <strain evidence="11">QDHG01</strain>
    </source>
</reference>
<dbReference type="GO" id="GO:0005637">
    <property type="term" value="C:nuclear inner membrane"/>
    <property type="evidence" value="ECO:0007669"/>
    <property type="project" value="TreeGrafter"/>
</dbReference>
<dbReference type="Pfam" id="PF07787">
    <property type="entry name" value="TMEM43"/>
    <property type="match status" value="1"/>
</dbReference>
<organism evidence="11 12">
    <name type="scientific">Halteria grandinella</name>
    <dbReference type="NCBI Taxonomy" id="5974"/>
    <lineage>
        <taxon>Eukaryota</taxon>
        <taxon>Sar</taxon>
        <taxon>Alveolata</taxon>
        <taxon>Ciliophora</taxon>
        <taxon>Intramacronucleata</taxon>
        <taxon>Spirotrichea</taxon>
        <taxon>Stichotrichia</taxon>
        <taxon>Sporadotrichida</taxon>
        <taxon>Halteriidae</taxon>
        <taxon>Halteria</taxon>
    </lineage>
</organism>
<evidence type="ECO:0000256" key="7">
    <source>
        <dbReference type="ARBA" id="ARBA00022989"/>
    </source>
</evidence>
<keyword evidence="5 10" id="KW-0812">Transmembrane</keyword>
<dbReference type="OrthoDB" id="312754at2759"/>
<name>A0A8J8NQU3_HALGN</name>
<evidence type="ECO:0000256" key="9">
    <source>
        <dbReference type="ARBA" id="ARBA00023242"/>
    </source>
</evidence>
<evidence type="ECO:0000256" key="1">
    <source>
        <dbReference type="ARBA" id="ARBA00004127"/>
    </source>
</evidence>
<keyword evidence="8 10" id="KW-0472">Membrane</keyword>
<dbReference type="InterPro" id="IPR036259">
    <property type="entry name" value="MFS_trans_sf"/>
</dbReference>
<comment type="caution">
    <text evidence="11">The sequence shown here is derived from an EMBL/GenBank/DDBJ whole genome shotgun (WGS) entry which is preliminary data.</text>
</comment>
<evidence type="ECO:0000256" key="5">
    <source>
        <dbReference type="ARBA" id="ARBA00022692"/>
    </source>
</evidence>
<evidence type="ECO:0000256" key="10">
    <source>
        <dbReference type="SAM" id="Phobius"/>
    </source>
</evidence>
<dbReference type="PANTHER" id="PTHR13416:SF2">
    <property type="entry name" value="TRANSMEMBRANE PROTEIN 43"/>
    <property type="match status" value="1"/>
</dbReference>
<dbReference type="SUPFAM" id="SSF103473">
    <property type="entry name" value="MFS general substrate transporter"/>
    <property type="match status" value="1"/>
</dbReference>
<protein>
    <submittedName>
        <fullName evidence="11">Uncharacterized protein</fullName>
    </submittedName>
</protein>
<keyword evidence="9" id="KW-0539">Nucleus</keyword>
<evidence type="ECO:0000256" key="2">
    <source>
        <dbReference type="ARBA" id="ARBA00004259"/>
    </source>
</evidence>
<dbReference type="GO" id="GO:0005789">
    <property type="term" value="C:endoplasmic reticulum membrane"/>
    <property type="evidence" value="ECO:0007669"/>
    <property type="project" value="UniProtKB-SubCell"/>
</dbReference>
<proteinExistence type="inferred from homology"/>